<proteinExistence type="predicted"/>
<gene>
    <name evidence="2" type="ORF">FJTKL_01639</name>
</gene>
<feature type="region of interest" description="Disordered" evidence="1">
    <location>
        <begin position="135"/>
        <end position="165"/>
    </location>
</feature>
<reference evidence="2 3" key="1">
    <citation type="submission" date="2024-03" db="EMBL/GenBank/DDBJ databases">
        <title>A high-quality draft genome sequence of Diaporthe vaccinii, a causative agent of upright dieback and viscid rot disease in cranberry plants.</title>
        <authorList>
            <person name="Sarrasin M."/>
            <person name="Lang B.F."/>
            <person name="Burger G."/>
        </authorList>
    </citation>
    <scope>NUCLEOTIDE SEQUENCE [LARGE SCALE GENOMIC DNA]</scope>
    <source>
        <strain evidence="2 3">IS7</strain>
    </source>
</reference>
<accession>A0ABR4DZR1</accession>
<organism evidence="2 3">
    <name type="scientific">Diaporthe vaccinii</name>
    <dbReference type="NCBI Taxonomy" id="105482"/>
    <lineage>
        <taxon>Eukaryota</taxon>
        <taxon>Fungi</taxon>
        <taxon>Dikarya</taxon>
        <taxon>Ascomycota</taxon>
        <taxon>Pezizomycotina</taxon>
        <taxon>Sordariomycetes</taxon>
        <taxon>Sordariomycetidae</taxon>
        <taxon>Diaporthales</taxon>
        <taxon>Diaporthaceae</taxon>
        <taxon>Diaporthe</taxon>
        <taxon>Diaporthe eres species complex</taxon>
    </lineage>
</organism>
<dbReference type="Proteomes" id="UP001600888">
    <property type="component" value="Unassembled WGS sequence"/>
</dbReference>
<dbReference type="EMBL" id="JBAWTH010000128">
    <property type="protein sequence ID" value="KAL2275667.1"/>
    <property type="molecule type" value="Genomic_DNA"/>
</dbReference>
<evidence type="ECO:0000313" key="3">
    <source>
        <dbReference type="Proteomes" id="UP001600888"/>
    </source>
</evidence>
<protein>
    <submittedName>
        <fullName evidence="2">Uncharacterized protein</fullName>
    </submittedName>
</protein>
<sequence length="218" mass="23800">MAQPQSQLNIGPPPILSPLASFAQLQLRNTTRLYSSYNRQASTRTVGDARRILPNPTLNYRRADQRHCQKRLLDSAILCLLPHQPNAQVSQSFRLVAGAPFLTSHTEDGNTLFCRLAPRLPSPQCQSVRVNPSFRQHLGAPRRPPLASSSPPQLPASQPSVPATEHSLALTTIAAPFSLSHNHPAGLPHHCPPVHSDTTGLSDFVKIASSHVDFCLSR</sequence>
<keyword evidence="3" id="KW-1185">Reference proteome</keyword>
<feature type="compositionally biased region" description="Low complexity" evidence="1">
    <location>
        <begin position="145"/>
        <end position="163"/>
    </location>
</feature>
<evidence type="ECO:0000256" key="1">
    <source>
        <dbReference type="SAM" id="MobiDB-lite"/>
    </source>
</evidence>
<name>A0ABR4DZR1_9PEZI</name>
<comment type="caution">
    <text evidence="2">The sequence shown here is derived from an EMBL/GenBank/DDBJ whole genome shotgun (WGS) entry which is preliminary data.</text>
</comment>
<evidence type="ECO:0000313" key="2">
    <source>
        <dbReference type="EMBL" id="KAL2275667.1"/>
    </source>
</evidence>